<organism evidence="1 2">
    <name type="scientific">Bremerella cremea</name>
    <dbReference type="NCBI Taxonomy" id="1031537"/>
    <lineage>
        <taxon>Bacteria</taxon>
        <taxon>Pseudomonadati</taxon>
        <taxon>Planctomycetota</taxon>
        <taxon>Planctomycetia</taxon>
        <taxon>Pirellulales</taxon>
        <taxon>Pirellulaceae</taxon>
        <taxon>Bremerella</taxon>
    </lineage>
</organism>
<evidence type="ECO:0000313" key="2">
    <source>
        <dbReference type="Proteomes" id="UP000253562"/>
    </source>
</evidence>
<comment type="caution">
    <text evidence="1">The sequence shown here is derived from an EMBL/GenBank/DDBJ whole genome shotgun (WGS) entry which is preliminary data.</text>
</comment>
<proteinExistence type="predicted"/>
<sequence length="85" mass="9616">MTYDSVFEGATSSLDLFMACSVYPKVGVSAGSTCFIYFHKMLIQLNLAGFMVFWWQHLQPGNRIRVQTGPQSLRGCEYFGYGIVF</sequence>
<dbReference type="EMBL" id="QPEX01000010">
    <property type="protein sequence ID" value="RCS54679.1"/>
    <property type="molecule type" value="Genomic_DNA"/>
</dbReference>
<name>A0A368KWE5_9BACT</name>
<protein>
    <submittedName>
        <fullName evidence="1">Uncharacterized protein</fullName>
    </submittedName>
</protein>
<evidence type="ECO:0000313" key="1">
    <source>
        <dbReference type="EMBL" id="RCS54679.1"/>
    </source>
</evidence>
<gene>
    <name evidence="1" type="ORF">DTL42_06000</name>
</gene>
<accession>A0A368KWE5</accession>
<dbReference type="AlphaFoldDB" id="A0A368KWE5"/>
<reference evidence="1 2" key="1">
    <citation type="submission" date="2018-07" db="EMBL/GenBank/DDBJ databases">
        <title>Comparative genomes isolates from brazilian mangrove.</title>
        <authorList>
            <person name="De Araujo J.E."/>
            <person name="Taketani R.G."/>
            <person name="Silva M.C.P."/>
            <person name="Lourenco M.V."/>
            <person name="Oliveira V.M."/>
            <person name="Andreote F.D."/>
        </authorList>
    </citation>
    <scope>NUCLEOTIDE SEQUENCE [LARGE SCALE GENOMIC DNA]</scope>
    <source>
        <strain evidence="1 2">HEX PRIS-MGV</strain>
    </source>
</reference>
<dbReference type="Proteomes" id="UP000253562">
    <property type="component" value="Unassembled WGS sequence"/>
</dbReference>